<dbReference type="OrthoDB" id="2801544at2759"/>
<feature type="domain" description="Helicase C-terminal" evidence="7">
    <location>
        <begin position="790"/>
        <end position="953"/>
    </location>
</feature>
<dbReference type="Gene3D" id="3.30.260.10">
    <property type="entry name" value="TCP-1-like chaperonin intermediate domain"/>
    <property type="match status" value="1"/>
</dbReference>
<dbReference type="GO" id="GO:0003676">
    <property type="term" value="F:nucleic acid binding"/>
    <property type="evidence" value="ECO:0007669"/>
    <property type="project" value="InterPro"/>
</dbReference>
<dbReference type="Proteomes" id="UP000250235">
    <property type="component" value="Unassembled WGS sequence"/>
</dbReference>
<dbReference type="PRINTS" id="PR00775">
    <property type="entry name" value="HEATSHOCK90"/>
</dbReference>
<dbReference type="GO" id="GO:0016787">
    <property type="term" value="F:hydrolase activity"/>
    <property type="evidence" value="ECO:0007669"/>
    <property type="project" value="UniProtKB-KW"/>
</dbReference>
<dbReference type="InterPro" id="IPR027413">
    <property type="entry name" value="GROEL-like_equatorial_sf"/>
</dbReference>
<organism evidence="8 9">
    <name type="scientific">Dorcoceras hygrometricum</name>
    <dbReference type="NCBI Taxonomy" id="472368"/>
    <lineage>
        <taxon>Eukaryota</taxon>
        <taxon>Viridiplantae</taxon>
        <taxon>Streptophyta</taxon>
        <taxon>Embryophyta</taxon>
        <taxon>Tracheophyta</taxon>
        <taxon>Spermatophyta</taxon>
        <taxon>Magnoliopsida</taxon>
        <taxon>eudicotyledons</taxon>
        <taxon>Gunneridae</taxon>
        <taxon>Pentapetalae</taxon>
        <taxon>asterids</taxon>
        <taxon>lamiids</taxon>
        <taxon>Lamiales</taxon>
        <taxon>Gesneriaceae</taxon>
        <taxon>Didymocarpoideae</taxon>
        <taxon>Trichosporeae</taxon>
        <taxon>Loxocarpinae</taxon>
        <taxon>Dorcoceras</taxon>
    </lineage>
</organism>
<dbReference type="Gene3D" id="3.40.50.10810">
    <property type="entry name" value="Tandem AAA-ATPase domain"/>
    <property type="match status" value="1"/>
</dbReference>
<evidence type="ECO:0000256" key="5">
    <source>
        <dbReference type="SAM" id="MobiDB-lite"/>
    </source>
</evidence>
<dbReference type="InterPro" id="IPR018370">
    <property type="entry name" value="Chaperonin_Cpn60_CS"/>
</dbReference>
<dbReference type="InterPro" id="IPR027409">
    <property type="entry name" value="GroEL-like_apical_dom_sf"/>
</dbReference>
<evidence type="ECO:0000313" key="8">
    <source>
        <dbReference type="EMBL" id="KZV39227.1"/>
    </source>
</evidence>
<dbReference type="GO" id="GO:0004520">
    <property type="term" value="F:DNA endonuclease activity"/>
    <property type="evidence" value="ECO:0007669"/>
    <property type="project" value="TreeGrafter"/>
</dbReference>
<dbReference type="CDD" id="cd18793">
    <property type="entry name" value="SF2_C_SNF"/>
    <property type="match status" value="1"/>
</dbReference>
<evidence type="ECO:0000256" key="4">
    <source>
        <dbReference type="SAM" id="Coils"/>
    </source>
</evidence>
<dbReference type="GO" id="GO:0006457">
    <property type="term" value="P:protein folding"/>
    <property type="evidence" value="ECO:0007669"/>
    <property type="project" value="InterPro"/>
</dbReference>
<sequence>MASTRSEAKVEALEKAMRAVQENISSINKAIATLAESQARIEANMEANKWREGQGVNHTRGHTRRGGEIKKMDHGEIKKMDRCSLMKSRGLTPLEKGAPPLHLGQNTAVSGPANKATQAQPSTRKTLSIKDSGIGMTKADWVSNLGTIARSGTKELMEADAEAEGIPRITTVVPGTDNSICKWVQQLYKLIDVHEVRDITHLPFAGNNYEVGQMIAEALSKVGSEEMAVEFENCKLLLVDKKITNARDLIKVLEEAVRGGHSRLIMAEDIEQEALGTLVVNKLRGALKVAALKTPGFGERKSQYLDVIRDEVGLTLDKADKEVLGHAAKVVLTKDSTTIVGDGSPQEAVRKRATQIKILIEVAEQDYEKEKSNERIAKLSGGVAVIQVGAQNEVGLTLDKADKEVLGHAAKVVLTKDSTTIVGDGSPQEAVRKRATQIKILIEVAEQDYEKEKSNERIAKLSGGVAVIQVGAQTETELKEKKLRVEDALNATKAAVEEGIVVGGGCTLLRLASKVDVFKETLTNDEESVWASSLRCLRYFVWDRGKIRLCGHRDNPARLAEQPRVVVISYTMLRRLQKSMLEHEWATLIVDESHHLRCSKKSSEKDELTAVLDVAKKVKHLILLSGTPSLSRPYDIFHQINMLWPGLLGQTKYEFAKIYCSVKFVKGIQGNVFQDFSKGIRLEELNVLLKESVMIRRLKEHVLQQLPPKRRQIIKLVLKRSDISLAMATLGLKDADDSADDVAENALPDISDEDQDNEMNKILSTKLSALGIAKLPGFFEWLSLHPIMAELDEVDHNEGSSGSHKMIIFAFHHKVLDGVQAFICEKGIQFVRIDCTITGGDRQSAIHFFQSSKEVKIALVGIRAGGSGLNLTAADNVVFLELPTRPGEIQQAEDRAHRHGQKRLVNIYIFCAKDTSDELHWQRLNMSLLRVSSTVNGKHDALQEIEVESISYLENSCNLSEKNKLVMPGQIEYEDKPVEKNMKSHTACSGQDSQPEGASSDLHMPVDEGGGEQNHAAVSSWGDKHHYENELLELNGKDGIFSDEELAARSEHEPAVCSHDVVNIDCRIKEVKVDAMYNETTLTNVGCNNEVDFGANSSVQSTALRFEVSKYTGRIHLYSCISGTDSRPRPFFENFRPEEVECCPFPNNVDKMSNKSIKDNPLYRGALMDFINEWKKLRPIEKRKLIGKPLQLPLSCEICYLNESINHNDGGLLRGGSRRRKTPMDEISHSLPSNASRRKVHLSGGNGHKEQLYTQGWSNMDEPLCKLCQTPCKSKYSKVPQFFEDLFCNLNCFEEYRSRTSSRFLREGLFQLEKGICTFCQLDCHRLVEDLRPLSLEKRPMYIKKVAPKIAEHKTLLHKLVHDPIEGNAWHADHIIPVYKGGGECKLENMRTLCVACHAAVTTTQCAERRIARNKAKKQLKDIMNGLSDAQKYAHINNILQDYALKFQHNNIEHDLLINIPGSAYSGVNLNTAKDENLAKEPLDDS</sequence>
<dbReference type="Gene3D" id="3.50.7.10">
    <property type="entry name" value="GroEL"/>
    <property type="match status" value="2"/>
</dbReference>
<feature type="coiled-coil region" evidence="4">
    <location>
        <begin position="3"/>
        <end position="30"/>
    </location>
</feature>
<dbReference type="SUPFAM" id="SSF52540">
    <property type="entry name" value="P-loop containing nucleoside triphosphate hydrolases"/>
    <property type="match status" value="1"/>
</dbReference>
<dbReference type="InterPro" id="IPR000330">
    <property type="entry name" value="SNF2_N"/>
</dbReference>
<accession>A0A2Z7C3X1</accession>
<feature type="compositionally biased region" description="Polar residues" evidence="5">
    <location>
        <begin position="104"/>
        <end position="125"/>
    </location>
</feature>
<dbReference type="GO" id="GO:0008270">
    <property type="term" value="F:zinc ion binding"/>
    <property type="evidence" value="ECO:0007669"/>
    <property type="project" value="InterPro"/>
</dbReference>
<dbReference type="PROSITE" id="PS51192">
    <property type="entry name" value="HELICASE_ATP_BIND_1"/>
    <property type="match status" value="1"/>
</dbReference>
<dbReference type="GO" id="GO:0005524">
    <property type="term" value="F:ATP binding"/>
    <property type="evidence" value="ECO:0007669"/>
    <property type="project" value="InterPro"/>
</dbReference>
<dbReference type="Pfam" id="PF00118">
    <property type="entry name" value="Cpn60_TCP1"/>
    <property type="match status" value="1"/>
</dbReference>
<dbReference type="GO" id="GO:0031297">
    <property type="term" value="P:replication fork processing"/>
    <property type="evidence" value="ECO:0007669"/>
    <property type="project" value="TreeGrafter"/>
</dbReference>
<reference evidence="8 9" key="1">
    <citation type="journal article" date="2015" name="Proc. Natl. Acad. Sci. U.S.A.">
        <title>The resurrection genome of Boea hygrometrica: A blueprint for survival of dehydration.</title>
        <authorList>
            <person name="Xiao L."/>
            <person name="Yang G."/>
            <person name="Zhang L."/>
            <person name="Yang X."/>
            <person name="Zhao S."/>
            <person name="Ji Z."/>
            <person name="Zhou Q."/>
            <person name="Hu M."/>
            <person name="Wang Y."/>
            <person name="Chen M."/>
            <person name="Xu Y."/>
            <person name="Jin H."/>
            <person name="Xiao X."/>
            <person name="Hu G."/>
            <person name="Bao F."/>
            <person name="Hu Y."/>
            <person name="Wan P."/>
            <person name="Li L."/>
            <person name="Deng X."/>
            <person name="Kuang T."/>
            <person name="Xiang C."/>
            <person name="Zhu J.K."/>
            <person name="Oliver M.J."/>
            <person name="He Y."/>
        </authorList>
    </citation>
    <scope>NUCLEOTIDE SEQUENCE [LARGE SCALE GENOMIC DNA]</scope>
    <source>
        <strain evidence="9">cv. XS01</strain>
    </source>
</reference>
<dbReference type="Pfam" id="PF01844">
    <property type="entry name" value="HNH"/>
    <property type="match status" value="1"/>
</dbReference>
<evidence type="ECO:0000256" key="3">
    <source>
        <dbReference type="ARBA" id="ARBA00023186"/>
    </source>
</evidence>
<dbReference type="FunFam" id="3.50.7.10:FF:000001">
    <property type="entry name" value="60 kDa chaperonin"/>
    <property type="match status" value="1"/>
</dbReference>
<dbReference type="SUPFAM" id="SSF48592">
    <property type="entry name" value="GroEL equatorial domain-like"/>
    <property type="match status" value="1"/>
</dbReference>
<dbReference type="InterPro" id="IPR036890">
    <property type="entry name" value="HATPase_C_sf"/>
</dbReference>
<dbReference type="EMBL" id="KV001293">
    <property type="protein sequence ID" value="KZV39227.1"/>
    <property type="molecule type" value="Genomic_DNA"/>
</dbReference>
<name>A0A2Z7C3X1_9LAMI</name>
<keyword evidence="2" id="KW-0378">Hydrolase</keyword>
<feature type="domain" description="Helicase ATP-binding" evidence="6">
    <location>
        <begin position="553"/>
        <end position="646"/>
    </location>
</feature>
<dbReference type="InterPro" id="IPR003615">
    <property type="entry name" value="HNH_nuc"/>
</dbReference>
<dbReference type="InterPro" id="IPR020575">
    <property type="entry name" value="Hsp90_N"/>
</dbReference>
<protein>
    <submittedName>
        <fullName evidence="8">Uncharacterized protein</fullName>
    </submittedName>
</protein>
<dbReference type="CDD" id="cd00085">
    <property type="entry name" value="HNHc"/>
    <property type="match status" value="1"/>
</dbReference>
<evidence type="ECO:0000259" key="6">
    <source>
        <dbReference type="PROSITE" id="PS51192"/>
    </source>
</evidence>
<evidence type="ECO:0000259" key="7">
    <source>
        <dbReference type="PROSITE" id="PS51194"/>
    </source>
</evidence>
<gene>
    <name evidence="8" type="ORF">F511_29793</name>
</gene>
<dbReference type="Gene3D" id="3.30.565.10">
    <property type="entry name" value="Histidine kinase-like ATPase, C-terminal domain"/>
    <property type="match status" value="1"/>
</dbReference>
<dbReference type="PANTHER" id="PTHR45766:SF5">
    <property type="entry name" value="SNF2 DOMAIN-CONTAINING PROTEIN _ HELICASE DOMAIN-CONTAINING PROTEIN _ HNH ENDONUCLEASE DOMAIN-CONTAINING PROTEIN"/>
    <property type="match status" value="1"/>
</dbReference>
<dbReference type="Pfam" id="PF00271">
    <property type="entry name" value="Helicase_C"/>
    <property type="match status" value="1"/>
</dbReference>
<evidence type="ECO:0000256" key="2">
    <source>
        <dbReference type="ARBA" id="ARBA00022801"/>
    </source>
</evidence>
<dbReference type="PANTHER" id="PTHR45766">
    <property type="entry name" value="DNA ANNEALING HELICASE AND ENDONUCLEASE ZRANB3 FAMILY MEMBER"/>
    <property type="match status" value="1"/>
</dbReference>
<dbReference type="SMART" id="SM00490">
    <property type="entry name" value="HELICc"/>
    <property type="match status" value="1"/>
</dbReference>
<dbReference type="InterPro" id="IPR038718">
    <property type="entry name" value="SNF2-like_sf"/>
</dbReference>
<feature type="compositionally biased region" description="Polar residues" evidence="5">
    <location>
        <begin position="984"/>
        <end position="997"/>
    </location>
</feature>
<dbReference type="InterPro" id="IPR002423">
    <property type="entry name" value="Cpn60/GroEL/TCP-1"/>
</dbReference>
<dbReference type="InterPro" id="IPR002711">
    <property type="entry name" value="HNH"/>
</dbReference>
<dbReference type="Gene3D" id="1.10.560.10">
    <property type="entry name" value="GroEL-like equatorial domain"/>
    <property type="match status" value="1"/>
</dbReference>
<dbReference type="InterPro" id="IPR027410">
    <property type="entry name" value="TCP-1-like_intermed_sf"/>
</dbReference>
<dbReference type="Pfam" id="PF00176">
    <property type="entry name" value="SNF2-rel_dom"/>
    <property type="match status" value="1"/>
</dbReference>
<feature type="region of interest" description="Disordered" evidence="5">
    <location>
        <begin position="95"/>
        <end position="125"/>
    </location>
</feature>
<keyword evidence="4" id="KW-0175">Coiled coil</keyword>
<feature type="region of interest" description="Disordered" evidence="5">
    <location>
        <begin position="980"/>
        <end position="1020"/>
    </location>
</feature>
<evidence type="ECO:0000313" key="9">
    <source>
        <dbReference type="Proteomes" id="UP000250235"/>
    </source>
</evidence>
<dbReference type="Gene3D" id="3.30.70.260">
    <property type="match status" value="1"/>
</dbReference>
<dbReference type="PROSITE" id="PS00296">
    <property type="entry name" value="CHAPERONINS_CPN60"/>
    <property type="match status" value="1"/>
</dbReference>
<dbReference type="InterPro" id="IPR001650">
    <property type="entry name" value="Helicase_C-like"/>
</dbReference>
<dbReference type="PROSITE" id="PS51194">
    <property type="entry name" value="HELICASE_CTER"/>
    <property type="match status" value="1"/>
</dbReference>
<keyword evidence="3" id="KW-0143">Chaperone</keyword>
<dbReference type="InterPro" id="IPR027417">
    <property type="entry name" value="P-loop_NTPase"/>
</dbReference>
<dbReference type="Gene3D" id="1.10.30.50">
    <property type="match status" value="1"/>
</dbReference>
<dbReference type="GO" id="GO:0006281">
    <property type="term" value="P:DNA repair"/>
    <property type="evidence" value="ECO:0007669"/>
    <property type="project" value="TreeGrafter"/>
</dbReference>
<comment type="similarity">
    <text evidence="1">Belongs to the chaperonin (HSP60) family.</text>
</comment>
<dbReference type="SUPFAM" id="SSF52029">
    <property type="entry name" value="GroEL apical domain-like"/>
    <property type="match status" value="2"/>
</dbReference>
<keyword evidence="9" id="KW-1185">Reference proteome</keyword>
<evidence type="ECO:0000256" key="1">
    <source>
        <dbReference type="ARBA" id="ARBA00006607"/>
    </source>
</evidence>
<proteinExistence type="inferred from homology"/>
<dbReference type="InterPro" id="IPR049730">
    <property type="entry name" value="SNF2/RAD54-like_C"/>
</dbReference>
<dbReference type="SUPFAM" id="SSF55874">
    <property type="entry name" value="ATPase domain of HSP90 chaperone/DNA topoisomerase II/histidine kinase"/>
    <property type="match status" value="1"/>
</dbReference>
<dbReference type="GO" id="GO:0043596">
    <property type="term" value="C:nuclear replication fork"/>
    <property type="evidence" value="ECO:0007669"/>
    <property type="project" value="TreeGrafter"/>
</dbReference>
<dbReference type="InterPro" id="IPR014001">
    <property type="entry name" value="Helicase_ATP-bd"/>
</dbReference>
<dbReference type="Gene3D" id="3.40.50.300">
    <property type="entry name" value="P-loop containing nucleotide triphosphate hydrolases"/>
    <property type="match status" value="1"/>
</dbReference>